<dbReference type="PRINTS" id="PR00032">
    <property type="entry name" value="HTHARAC"/>
</dbReference>
<dbReference type="EMBL" id="PYGF01000006">
    <property type="protein sequence ID" value="PSL03795.1"/>
    <property type="molecule type" value="Genomic_DNA"/>
</dbReference>
<dbReference type="GO" id="GO:0003700">
    <property type="term" value="F:DNA-binding transcription factor activity"/>
    <property type="evidence" value="ECO:0007669"/>
    <property type="project" value="InterPro"/>
</dbReference>
<evidence type="ECO:0000313" key="5">
    <source>
        <dbReference type="EMBL" id="PSL03795.1"/>
    </source>
</evidence>
<sequence>MEAFPHLWHYHPEIELTYIQQGRGIRYVGDQIDAFQEGDLVLLGENLPHTWATQGEQKSTIQCGIVFQFPLALFRNFPEMSHIVDFLKCAEKGYLFPNPSEEIIQTIIGFEHLSPTDQLLSLIGLIANLEKQEKTRLSNSLDYNLNHIHKENFRINRIKGYLHENFNQKIELEHIAKMIPMSPTYFSAWFKRSMGHSLITYVNKLRIEQASRWILSTDWDIAEIAYKVGFQQVSHFNRVFKKEKNMAPTTFKEKHTKKP</sequence>
<dbReference type="InterPro" id="IPR009057">
    <property type="entry name" value="Homeodomain-like_sf"/>
</dbReference>
<name>A0A2P8E2V4_9BACT</name>
<dbReference type="InterPro" id="IPR011051">
    <property type="entry name" value="RmlC_Cupin_sf"/>
</dbReference>
<feature type="domain" description="HTH araC/xylS-type" evidence="4">
    <location>
        <begin position="156"/>
        <end position="254"/>
    </location>
</feature>
<protein>
    <submittedName>
        <fullName evidence="5">AraC-like DNA-binding protein</fullName>
    </submittedName>
</protein>
<comment type="caution">
    <text evidence="5">The sequence shown here is derived from an EMBL/GenBank/DDBJ whole genome shotgun (WGS) entry which is preliminary data.</text>
</comment>
<proteinExistence type="predicted"/>
<dbReference type="SUPFAM" id="SSF46689">
    <property type="entry name" value="Homeodomain-like"/>
    <property type="match status" value="2"/>
</dbReference>
<keyword evidence="3" id="KW-0804">Transcription</keyword>
<dbReference type="PROSITE" id="PS01124">
    <property type="entry name" value="HTH_ARAC_FAMILY_2"/>
    <property type="match status" value="1"/>
</dbReference>
<evidence type="ECO:0000313" key="6">
    <source>
        <dbReference type="Proteomes" id="UP000240708"/>
    </source>
</evidence>
<dbReference type="Pfam" id="PF12833">
    <property type="entry name" value="HTH_18"/>
    <property type="match status" value="1"/>
</dbReference>
<reference evidence="5 6" key="1">
    <citation type="submission" date="2018-03" db="EMBL/GenBank/DDBJ databases">
        <title>Genomic Encyclopedia of Archaeal and Bacterial Type Strains, Phase II (KMG-II): from individual species to whole genera.</title>
        <authorList>
            <person name="Goeker M."/>
        </authorList>
    </citation>
    <scope>NUCLEOTIDE SEQUENCE [LARGE SCALE GENOMIC DNA]</scope>
    <source>
        <strain evidence="5 6">DSM 28057</strain>
    </source>
</reference>
<accession>A0A2P8E2V4</accession>
<dbReference type="InterPro" id="IPR020449">
    <property type="entry name" value="Tscrpt_reg_AraC-type_HTH"/>
</dbReference>
<dbReference type="Gene3D" id="1.10.10.60">
    <property type="entry name" value="Homeodomain-like"/>
    <property type="match status" value="2"/>
</dbReference>
<evidence type="ECO:0000256" key="3">
    <source>
        <dbReference type="ARBA" id="ARBA00023163"/>
    </source>
</evidence>
<keyword evidence="1" id="KW-0805">Transcription regulation</keyword>
<dbReference type="Gene3D" id="2.60.120.10">
    <property type="entry name" value="Jelly Rolls"/>
    <property type="match status" value="1"/>
</dbReference>
<dbReference type="PROSITE" id="PS00041">
    <property type="entry name" value="HTH_ARAC_FAMILY_1"/>
    <property type="match status" value="1"/>
</dbReference>
<gene>
    <name evidence="5" type="ORF">CLV48_10634</name>
</gene>
<evidence type="ECO:0000259" key="4">
    <source>
        <dbReference type="PROSITE" id="PS01124"/>
    </source>
</evidence>
<dbReference type="AlphaFoldDB" id="A0A2P8E2V4"/>
<dbReference type="InterPro" id="IPR018060">
    <property type="entry name" value="HTH_AraC"/>
</dbReference>
<dbReference type="SMART" id="SM00342">
    <property type="entry name" value="HTH_ARAC"/>
    <property type="match status" value="1"/>
</dbReference>
<dbReference type="RefSeq" id="WP_245889542.1">
    <property type="nucleotide sequence ID" value="NZ_PYGF01000006.1"/>
</dbReference>
<dbReference type="InterPro" id="IPR014710">
    <property type="entry name" value="RmlC-like_jellyroll"/>
</dbReference>
<dbReference type="Proteomes" id="UP000240708">
    <property type="component" value="Unassembled WGS sequence"/>
</dbReference>
<evidence type="ECO:0000256" key="1">
    <source>
        <dbReference type="ARBA" id="ARBA00023015"/>
    </source>
</evidence>
<dbReference type="SUPFAM" id="SSF51182">
    <property type="entry name" value="RmlC-like cupins"/>
    <property type="match status" value="1"/>
</dbReference>
<evidence type="ECO:0000256" key="2">
    <source>
        <dbReference type="ARBA" id="ARBA00023125"/>
    </source>
</evidence>
<keyword evidence="6" id="KW-1185">Reference proteome</keyword>
<dbReference type="GO" id="GO:0043565">
    <property type="term" value="F:sequence-specific DNA binding"/>
    <property type="evidence" value="ECO:0007669"/>
    <property type="project" value="InterPro"/>
</dbReference>
<keyword evidence="2 5" id="KW-0238">DNA-binding</keyword>
<organism evidence="5 6">
    <name type="scientific">Cecembia rubra</name>
    <dbReference type="NCBI Taxonomy" id="1485585"/>
    <lineage>
        <taxon>Bacteria</taxon>
        <taxon>Pseudomonadati</taxon>
        <taxon>Bacteroidota</taxon>
        <taxon>Cytophagia</taxon>
        <taxon>Cytophagales</taxon>
        <taxon>Cyclobacteriaceae</taxon>
        <taxon>Cecembia</taxon>
    </lineage>
</organism>
<dbReference type="PANTHER" id="PTHR43280">
    <property type="entry name" value="ARAC-FAMILY TRANSCRIPTIONAL REGULATOR"/>
    <property type="match status" value="1"/>
</dbReference>
<dbReference type="PANTHER" id="PTHR43280:SF27">
    <property type="entry name" value="TRANSCRIPTIONAL REGULATOR MTLR"/>
    <property type="match status" value="1"/>
</dbReference>
<dbReference type="InterPro" id="IPR018062">
    <property type="entry name" value="HTH_AraC-typ_CS"/>
</dbReference>